<dbReference type="SUPFAM" id="SSF52467">
    <property type="entry name" value="DHS-like NAD/FAD-binding domain"/>
    <property type="match status" value="1"/>
</dbReference>
<comment type="cofactor">
    <cofactor evidence="6">
        <name>FAD</name>
        <dbReference type="ChEBI" id="CHEBI:57692"/>
    </cofactor>
    <text evidence="6">Binds 1 FAD per dimer.</text>
</comment>
<dbReference type="InterPro" id="IPR018206">
    <property type="entry name" value="ETF_asu_C_CS"/>
</dbReference>
<evidence type="ECO:0000256" key="6">
    <source>
        <dbReference type="PIRSR" id="PIRSR000089-1"/>
    </source>
</evidence>
<dbReference type="PROSITE" id="PS00696">
    <property type="entry name" value="ETF_ALPHA"/>
    <property type="match status" value="1"/>
</dbReference>
<evidence type="ECO:0000256" key="2">
    <source>
        <dbReference type="ARBA" id="ARBA00022448"/>
    </source>
</evidence>
<dbReference type="GO" id="GO:0050660">
    <property type="term" value="F:flavin adenine dinucleotide binding"/>
    <property type="evidence" value="ECO:0007669"/>
    <property type="project" value="InterPro"/>
</dbReference>
<feature type="binding site" evidence="6">
    <location>
        <position position="308"/>
    </location>
    <ligand>
        <name>FAD</name>
        <dbReference type="ChEBI" id="CHEBI:57692"/>
    </ligand>
</feature>
<evidence type="ECO:0000256" key="5">
    <source>
        <dbReference type="ARBA" id="ARBA00022982"/>
    </source>
</evidence>
<dbReference type="EMBL" id="JANJZL010000006">
    <property type="protein sequence ID" value="MCR2044453.1"/>
    <property type="molecule type" value="Genomic_DNA"/>
</dbReference>
<dbReference type="Pfam" id="PF00766">
    <property type="entry name" value="ETF_alpha"/>
    <property type="match status" value="1"/>
</dbReference>
<keyword evidence="4 6" id="KW-0274">FAD</keyword>
<evidence type="ECO:0000256" key="1">
    <source>
        <dbReference type="ARBA" id="ARBA00005817"/>
    </source>
</evidence>
<dbReference type="PANTHER" id="PTHR43153">
    <property type="entry name" value="ELECTRON TRANSFER FLAVOPROTEIN ALPHA"/>
    <property type="match status" value="1"/>
</dbReference>
<keyword evidence="2" id="KW-0813">Transport</keyword>
<dbReference type="InterPro" id="IPR014730">
    <property type="entry name" value="ETF_a/b_N"/>
</dbReference>
<dbReference type="Proteomes" id="UP001142078">
    <property type="component" value="Unassembled WGS sequence"/>
</dbReference>
<evidence type="ECO:0000313" key="9">
    <source>
        <dbReference type="Proteomes" id="UP001142078"/>
    </source>
</evidence>
<gene>
    <name evidence="8" type="ORF">NSA23_10040</name>
</gene>
<dbReference type="PIRSF" id="PIRSF000089">
    <property type="entry name" value="Electra_flavoP_a"/>
    <property type="match status" value="1"/>
</dbReference>
<feature type="binding site" evidence="6">
    <location>
        <position position="231"/>
    </location>
    <ligand>
        <name>FAD</name>
        <dbReference type="ChEBI" id="CHEBI:57692"/>
    </ligand>
</feature>
<protein>
    <submittedName>
        <fullName evidence="8">Electron transfer flavoprotein subunit alpha/FixB family protein</fullName>
    </submittedName>
</protein>
<dbReference type="RefSeq" id="WP_042683408.1">
    <property type="nucleotide sequence ID" value="NZ_CABKTM010000075.1"/>
</dbReference>
<evidence type="ECO:0000256" key="4">
    <source>
        <dbReference type="ARBA" id="ARBA00022827"/>
    </source>
</evidence>
<sequence>MSKAKVNQGINLDEYKDVWIIAEQRDGKVLNIALELLGEGRKLADKLNVNLTAVLLGHNMDEAAEELIKYGADNVLKVDHELLKVYTTDGYTKVIVDLVKERKPEIVLIGATTIGRDLGPRMASRIGTGLTADCTRLEIDETDGKLLQTRPAFGGNLMATIVCPKNRPQMSTVRPGVMKKAKYNPDRNGNIENIVPNIKDEDIVAKVLEVIKSEKKEAGLIDASIVVSGGRGLGDAEGFKLIEEFAKKLGGVVGSSRAAVDNGWIDSSHQVGQTGTTVRPKLYIACGISGAIQHQAGMSESDCIIAINKNPDAPIFNIAHYSIVGDLYEIIPAIMDAIDDADSILEEI</sequence>
<reference evidence="8" key="1">
    <citation type="submission" date="2022-07" db="EMBL/GenBank/DDBJ databases">
        <title>Enhanced cultured diversity of the mouse gut microbiota enables custom-made synthetic communities.</title>
        <authorList>
            <person name="Afrizal A."/>
        </authorList>
    </citation>
    <scope>NUCLEOTIDE SEQUENCE</scope>
    <source>
        <strain evidence="8">DSM 29482</strain>
    </source>
</reference>
<dbReference type="InterPro" id="IPR029035">
    <property type="entry name" value="DHS-like_NAD/FAD-binding_dom"/>
</dbReference>
<dbReference type="Gene3D" id="3.40.50.620">
    <property type="entry name" value="HUPs"/>
    <property type="match status" value="1"/>
</dbReference>
<dbReference type="SMART" id="SM00893">
    <property type="entry name" value="ETF"/>
    <property type="match status" value="1"/>
</dbReference>
<feature type="binding site" evidence="6">
    <location>
        <begin position="256"/>
        <end position="257"/>
    </location>
    <ligand>
        <name>FAD</name>
        <dbReference type="ChEBI" id="CHEBI:57692"/>
    </ligand>
</feature>
<evidence type="ECO:0000256" key="3">
    <source>
        <dbReference type="ARBA" id="ARBA00022630"/>
    </source>
</evidence>
<dbReference type="GO" id="GO:0033539">
    <property type="term" value="P:fatty acid beta-oxidation using acyl-CoA dehydrogenase"/>
    <property type="evidence" value="ECO:0007669"/>
    <property type="project" value="TreeGrafter"/>
</dbReference>
<proteinExistence type="inferred from homology"/>
<dbReference type="InterPro" id="IPR033947">
    <property type="entry name" value="ETF_alpha_N"/>
</dbReference>
<dbReference type="Pfam" id="PF01012">
    <property type="entry name" value="ETF"/>
    <property type="match status" value="1"/>
</dbReference>
<dbReference type="Gene3D" id="3.40.50.1220">
    <property type="entry name" value="TPP-binding domain"/>
    <property type="match status" value="1"/>
</dbReference>
<organism evidence="8 9">
    <name type="scientific">Anaerosalibacter massiliensis</name>
    <dbReference type="NCBI Taxonomy" id="1347392"/>
    <lineage>
        <taxon>Bacteria</taxon>
        <taxon>Bacillati</taxon>
        <taxon>Bacillota</taxon>
        <taxon>Tissierellia</taxon>
        <taxon>Tissierellales</taxon>
        <taxon>Sporanaerobacteraceae</taxon>
        <taxon>Anaerosalibacter</taxon>
    </lineage>
</organism>
<dbReference type="OrthoDB" id="9770286at2"/>
<dbReference type="AlphaFoldDB" id="A0A9X2MJ32"/>
<dbReference type="InterPro" id="IPR014731">
    <property type="entry name" value="ETF_asu_C"/>
</dbReference>
<keyword evidence="3" id="KW-0285">Flavoprotein</keyword>
<dbReference type="InterPro" id="IPR001308">
    <property type="entry name" value="ETF_a/FixB"/>
</dbReference>
<accession>A0A9X2MJ32</accession>
<name>A0A9X2MJ32_9FIRM</name>
<comment type="similarity">
    <text evidence="1">Belongs to the ETF alpha-subunit/FixB family.</text>
</comment>
<dbReference type="SUPFAM" id="SSF52402">
    <property type="entry name" value="Adenine nucleotide alpha hydrolases-like"/>
    <property type="match status" value="1"/>
</dbReference>
<evidence type="ECO:0000259" key="7">
    <source>
        <dbReference type="SMART" id="SM00893"/>
    </source>
</evidence>
<dbReference type="CDD" id="cd01715">
    <property type="entry name" value="ETF_alpha"/>
    <property type="match status" value="1"/>
</dbReference>
<comment type="caution">
    <text evidence="8">The sequence shown here is derived from an EMBL/GenBank/DDBJ whole genome shotgun (WGS) entry which is preliminary data.</text>
</comment>
<feature type="binding site" evidence="6">
    <location>
        <begin position="270"/>
        <end position="274"/>
    </location>
    <ligand>
        <name>FAD</name>
        <dbReference type="ChEBI" id="CHEBI:57692"/>
    </ligand>
</feature>
<feature type="binding site" evidence="6">
    <location>
        <begin position="287"/>
        <end position="294"/>
    </location>
    <ligand>
        <name>FAD</name>
        <dbReference type="ChEBI" id="CHEBI:57692"/>
    </ligand>
</feature>
<dbReference type="PANTHER" id="PTHR43153:SF1">
    <property type="entry name" value="ELECTRON TRANSFER FLAVOPROTEIN SUBUNIT ALPHA, MITOCHONDRIAL"/>
    <property type="match status" value="1"/>
</dbReference>
<dbReference type="FunFam" id="3.40.50.1220:FF:000001">
    <property type="entry name" value="Electron transfer flavoprotein, alpha subunit"/>
    <property type="match status" value="1"/>
</dbReference>
<dbReference type="GO" id="GO:0009055">
    <property type="term" value="F:electron transfer activity"/>
    <property type="evidence" value="ECO:0007669"/>
    <property type="project" value="InterPro"/>
</dbReference>
<evidence type="ECO:0000313" key="8">
    <source>
        <dbReference type="EMBL" id="MCR2044453.1"/>
    </source>
</evidence>
<keyword evidence="9" id="KW-1185">Reference proteome</keyword>
<dbReference type="InterPro" id="IPR014729">
    <property type="entry name" value="Rossmann-like_a/b/a_fold"/>
</dbReference>
<keyword evidence="5" id="KW-0249">Electron transport</keyword>
<feature type="domain" description="Electron transfer flavoprotein alpha/beta-subunit N-terminal" evidence="7">
    <location>
        <begin position="18"/>
        <end position="207"/>
    </location>
</feature>